<dbReference type="EnsemblPlants" id="Pp3c2_27340V3.4">
    <property type="protein sequence ID" value="Pp3c2_27340V3.4"/>
    <property type="gene ID" value="Pp3c2_27340"/>
</dbReference>
<comment type="similarity">
    <text evidence="2">Belongs to the GPC1 family.</text>
</comment>
<dbReference type="Proteomes" id="UP000006727">
    <property type="component" value="Chromosome 2"/>
</dbReference>
<dbReference type="RefSeq" id="XP_073385506.1">
    <property type="nucleotide sequence ID" value="XM_073529405.1"/>
</dbReference>
<comment type="subcellular location">
    <subcellularLocation>
        <location evidence="1">Membrane</location>
        <topology evidence="1">Multi-pass membrane protein</topology>
    </subcellularLocation>
</comment>
<evidence type="ECO:0000313" key="17">
    <source>
        <dbReference type="Proteomes" id="UP000006727"/>
    </source>
</evidence>
<feature type="transmembrane region" description="Helical" evidence="14">
    <location>
        <begin position="174"/>
        <end position="193"/>
    </location>
</feature>
<keyword evidence="11" id="KW-1208">Phospholipid metabolism</keyword>
<feature type="transmembrane region" description="Helical" evidence="14">
    <location>
        <begin position="91"/>
        <end position="110"/>
    </location>
</feature>
<dbReference type="EnsemblPlants" id="Pp3c2_27340V3.3">
    <property type="protein sequence ID" value="Pp3c2_27340V3.3"/>
    <property type="gene ID" value="Pp3c2_27340"/>
</dbReference>
<dbReference type="Gramene" id="Pp3c2_27340V3.1">
    <property type="protein sequence ID" value="Pp3c2_27340V3.1"/>
    <property type="gene ID" value="Pp3c2_27340"/>
</dbReference>
<keyword evidence="17" id="KW-1185">Reference proteome</keyword>
<dbReference type="OrthoDB" id="406287at2759"/>
<keyword evidence="12" id="KW-0012">Acyltransferase</keyword>
<gene>
    <name evidence="16" type="primary">LOC112294035</name>
    <name evidence="15" type="ORF">PHYPA_003264</name>
</gene>
<dbReference type="PaxDb" id="3218-PP1S22_323V6.1"/>
<evidence type="ECO:0000256" key="8">
    <source>
        <dbReference type="ARBA" id="ARBA00023098"/>
    </source>
</evidence>
<organism evidence="15">
    <name type="scientific">Physcomitrium patens</name>
    <name type="common">Spreading-leaved earth moss</name>
    <name type="synonym">Physcomitrella patens</name>
    <dbReference type="NCBI Taxonomy" id="3218"/>
    <lineage>
        <taxon>Eukaryota</taxon>
        <taxon>Viridiplantae</taxon>
        <taxon>Streptophyta</taxon>
        <taxon>Embryophyta</taxon>
        <taxon>Bryophyta</taxon>
        <taxon>Bryophytina</taxon>
        <taxon>Bryopsida</taxon>
        <taxon>Funariidae</taxon>
        <taxon>Funariales</taxon>
        <taxon>Funariaceae</taxon>
        <taxon>Physcomitrium</taxon>
    </lineage>
</organism>
<dbReference type="RefSeq" id="XP_024399917.1">
    <property type="nucleotide sequence ID" value="XM_024544149.2"/>
</dbReference>
<evidence type="ECO:0000256" key="12">
    <source>
        <dbReference type="ARBA" id="ARBA00023315"/>
    </source>
</evidence>
<feature type="transmembrane region" description="Helical" evidence="14">
    <location>
        <begin position="117"/>
        <end position="137"/>
    </location>
</feature>
<keyword evidence="7 14" id="KW-1133">Transmembrane helix</keyword>
<evidence type="ECO:0000256" key="14">
    <source>
        <dbReference type="SAM" id="Phobius"/>
    </source>
</evidence>
<dbReference type="Gramene" id="Pp3c2_27340V3.3">
    <property type="protein sequence ID" value="Pp3c2_27340V3.3"/>
    <property type="gene ID" value="Pp3c2_27340"/>
</dbReference>
<evidence type="ECO:0000256" key="5">
    <source>
        <dbReference type="ARBA" id="ARBA00022679"/>
    </source>
</evidence>
<dbReference type="GO" id="GO:0016746">
    <property type="term" value="F:acyltransferase activity"/>
    <property type="evidence" value="ECO:0007669"/>
    <property type="project" value="UniProtKB-KW"/>
</dbReference>
<dbReference type="InterPro" id="IPR021261">
    <property type="entry name" value="GPCAT"/>
</dbReference>
<feature type="transmembrane region" description="Helical" evidence="14">
    <location>
        <begin position="289"/>
        <end position="311"/>
    </location>
</feature>
<sequence>MDREDVNEDTNGLQRESEDSHENGGQQTRQRRTDIPPKVVKKTKEIIKKQATVIAKSADEHEDFIAKIMYCLGVVSFGTFCFLLGSRPDAIPKLYCLFFITVAPLRWIYYRMKKWHYYFFDFCYYANTIFVVMLLYFPKNDKLFLVCFSFAEGPLAWALIVWRCSLVFSSFDKLVSVLIHLLPGLVFYIIRWWDPASFSHHAIDDTGPWPAYPLLENNQQLWTWLFVVPLIAYTLWQLLYLLVVNVLRRQRLLNDPEVMTSFRELSRKAQRSNNIWWRLSGVLGDNNRVLMYCILQGIFTILTMGLTVPLFKSYRLHTVFQCLKVAASVWNGGIFFLDVMPRKIDAKKNKKSKAPNFPVSMNSTGLPLEGASGCDPHLSSDRKSSDGESGNNTD</sequence>
<dbReference type="KEGG" id="ppp:112294035"/>
<protein>
    <recommendedName>
        <fullName evidence="3">Glycerophosphocholine acyltransferase 1</fullName>
    </recommendedName>
</protein>
<dbReference type="RefSeq" id="XP_024399899.1">
    <property type="nucleotide sequence ID" value="XM_024544131.2"/>
</dbReference>
<feature type="region of interest" description="Disordered" evidence="13">
    <location>
        <begin position="1"/>
        <end position="35"/>
    </location>
</feature>
<reference evidence="15 17" key="2">
    <citation type="journal article" date="2018" name="Plant J.">
        <title>The Physcomitrella patens chromosome-scale assembly reveals moss genome structure and evolution.</title>
        <authorList>
            <person name="Lang D."/>
            <person name="Ullrich K.K."/>
            <person name="Murat F."/>
            <person name="Fuchs J."/>
            <person name="Jenkins J."/>
            <person name="Haas F.B."/>
            <person name="Piednoel M."/>
            <person name="Gundlach H."/>
            <person name="Van Bel M."/>
            <person name="Meyberg R."/>
            <person name="Vives C."/>
            <person name="Morata J."/>
            <person name="Symeonidi A."/>
            <person name="Hiss M."/>
            <person name="Muchero W."/>
            <person name="Kamisugi Y."/>
            <person name="Saleh O."/>
            <person name="Blanc G."/>
            <person name="Decker E.L."/>
            <person name="van Gessel N."/>
            <person name="Grimwood J."/>
            <person name="Hayes R.D."/>
            <person name="Graham S.W."/>
            <person name="Gunter L.E."/>
            <person name="McDaniel S.F."/>
            <person name="Hoernstein S.N.W."/>
            <person name="Larsson A."/>
            <person name="Li F.W."/>
            <person name="Perroud P.F."/>
            <person name="Phillips J."/>
            <person name="Ranjan P."/>
            <person name="Rokshar D.S."/>
            <person name="Rothfels C.J."/>
            <person name="Schneider L."/>
            <person name="Shu S."/>
            <person name="Stevenson D.W."/>
            <person name="Thummler F."/>
            <person name="Tillich M."/>
            <person name="Villarreal Aguilar J.C."/>
            <person name="Widiez T."/>
            <person name="Wong G.K."/>
            <person name="Wymore A."/>
            <person name="Zhang Y."/>
            <person name="Zimmer A.D."/>
            <person name="Quatrano R.S."/>
            <person name="Mayer K.F.X."/>
            <person name="Goodstein D."/>
            <person name="Casacuberta J.M."/>
            <person name="Vandepoele K."/>
            <person name="Reski R."/>
            <person name="Cuming A.C."/>
            <person name="Tuskan G.A."/>
            <person name="Maumus F."/>
            <person name="Salse J."/>
            <person name="Schmutz J."/>
            <person name="Rensing S.A."/>
        </authorList>
    </citation>
    <scope>NUCLEOTIDE SEQUENCE [LARGE SCALE GENOMIC DNA]</scope>
    <source>
        <strain evidence="16 17">cv. Gransden 2004</strain>
    </source>
</reference>
<evidence type="ECO:0000256" key="3">
    <source>
        <dbReference type="ARBA" id="ARBA00019082"/>
    </source>
</evidence>
<evidence type="ECO:0000256" key="7">
    <source>
        <dbReference type="ARBA" id="ARBA00022989"/>
    </source>
</evidence>
<evidence type="ECO:0000256" key="1">
    <source>
        <dbReference type="ARBA" id="ARBA00004141"/>
    </source>
</evidence>
<dbReference type="Gramene" id="Pp3c2_27340V3.4">
    <property type="protein sequence ID" value="Pp3c2_27340V3.4"/>
    <property type="gene ID" value="Pp3c2_27340"/>
</dbReference>
<feature type="transmembrane region" description="Helical" evidence="14">
    <location>
        <begin position="221"/>
        <end position="243"/>
    </location>
</feature>
<evidence type="ECO:0000256" key="6">
    <source>
        <dbReference type="ARBA" id="ARBA00022692"/>
    </source>
</evidence>
<dbReference type="GO" id="GO:0006656">
    <property type="term" value="P:phosphatidylcholine biosynthetic process"/>
    <property type="evidence" value="ECO:0000318"/>
    <property type="project" value="GO_Central"/>
</dbReference>
<evidence type="ECO:0000256" key="2">
    <source>
        <dbReference type="ARBA" id="ARBA00006675"/>
    </source>
</evidence>
<dbReference type="GO" id="GO:0016020">
    <property type="term" value="C:membrane"/>
    <property type="evidence" value="ECO:0007669"/>
    <property type="project" value="UniProtKB-SubCell"/>
</dbReference>
<name>A0A2K1L378_PHYPA</name>
<keyword evidence="5" id="KW-0808">Transferase</keyword>
<evidence type="ECO:0000256" key="10">
    <source>
        <dbReference type="ARBA" id="ARBA00023209"/>
    </source>
</evidence>
<dbReference type="EMBL" id="ABEU02000002">
    <property type="protein sequence ID" value="PNR60471.1"/>
    <property type="molecule type" value="Genomic_DNA"/>
</dbReference>
<dbReference type="Gramene" id="Pp3c2_27340V3.2">
    <property type="protein sequence ID" value="Pp3c2_27340V3.2"/>
    <property type="gene ID" value="Pp3c2_27340"/>
</dbReference>
<dbReference type="EnsemblPlants" id="Pp3c2_27340V3.1">
    <property type="protein sequence ID" value="Pp3c2_27340V3.1"/>
    <property type="gene ID" value="Pp3c2_27340"/>
</dbReference>
<evidence type="ECO:0000256" key="13">
    <source>
        <dbReference type="SAM" id="MobiDB-lite"/>
    </source>
</evidence>
<feature type="transmembrane region" description="Helical" evidence="14">
    <location>
        <begin position="64"/>
        <end position="85"/>
    </location>
</feature>
<dbReference type="Pfam" id="PF10998">
    <property type="entry name" value="DUF2838"/>
    <property type="match status" value="1"/>
</dbReference>
<dbReference type="PANTHER" id="PTHR31201">
    <property type="entry name" value="OS01G0585100 PROTEIN"/>
    <property type="match status" value="1"/>
</dbReference>
<accession>A0A2K1L378</accession>
<keyword evidence="8" id="KW-0443">Lipid metabolism</keyword>
<reference evidence="15 17" key="1">
    <citation type="journal article" date="2008" name="Science">
        <title>The Physcomitrella genome reveals evolutionary insights into the conquest of land by plants.</title>
        <authorList>
            <person name="Rensing S."/>
            <person name="Lang D."/>
            <person name="Zimmer A."/>
            <person name="Terry A."/>
            <person name="Salamov A."/>
            <person name="Shapiro H."/>
            <person name="Nishiyama T."/>
            <person name="Perroud P.-F."/>
            <person name="Lindquist E."/>
            <person name="Kamisugi Y."/>
            <person name="Tanahashi T."/>
            <person name="Sakakibara K."/>
            <person name="Fujita T."/>
            <person name="Oishi K."/>
            <person name="Shin-I T."/>
            <person name="Kuroki Y."/>
            <person name="Toyoda A."/>
            <person name="Suzuki Y."/>
            <person name="Hashimoto A."/>
            <person name="Yamaguchi K."/>
            <person name="Sugano A."/>
            <person name="Kohara Y."/>
            <person name="Fujiyama A."/>
            <person name="Anterola A."/>
            <person name="Aoki S."/>
            <person name="Ashton N."/>
            <person name="Barbazuk W.B."/>
            <person name="Barker E."/>
            <person name="Bennetzen J."/>
            <person name="Bezanilla M."/>
            <person name="Blankenship R."/>
            <person name="Cho S.H."/>
            <person name="Dutcher S."/>
            <person name="Estelle M."/>
            <person name="Fawcett J.A."/>
            <person name="Gundlach H."/>
            <person name="Hanada K."/>
            <person name="Heyl A."/>
            <person name="Hicks K.A."/>
            <person name="Hugh J."/>
            <person name="Lohr M."/>
            <person name="Mayer K."/>
            <person name="Melkozernov A."/>
            <person name="Murata T."/>
            <person name="Nelson D."/>
            <person name="Pils B."/>
            <person name="Prigge M."/>
            <person name="Reiss B."/>
            <person name="Renner T."/>
            <person name="Rombauts S."/>
            <person name="Rushton P."/>
            <person name="Sanderfoot A."/>
            <person name="Schween G."/>
            <person name="Shiu S.-H."/>
            <person name="Stueber K."/>
            <person name="Theodoulou F.L."/>
            <person name="Tu H."/>
            <person name="Van de Peer Y."/>
            <person name="Verrier P.J."/>
            <person name="Waters E."/>
            <person name="Wood A."/>
            <person name="Yang L."/>
            <person name="Cove D."/>
            <person name="Cuming A."/>
            <person name="Hasebe M."/>
            <person name="Lucas S."/>
            <person name="Mishler D.B."/>
            <person name="Reski R."/>
            <person name="Grigoriev I."/>
            <person name="Quatrano R.S."/>
            <person name="Boore J.L."/>
        </authorList>
    </citation>
    <scope>NUCLEOTIDE SEQUENCE [LARGE SCALE GENOMIC DNA]</scope>
    <source>
        <strain evidence="16 17">cv. Gransden 2004</strain>
    </source>
</reference>
<dbReference type="GeneID" id="112294035"/>
<keyword evidence="9 14" id="KW-0472">Membrane</keyword>
<evidence type="ECO:0000256" key="9">
    <source>
        <dbReference type="ARBA" id="ARBA00023136"/>
    </source>
</evidence>
<feature type="transmembrane region" description="Helical" evidence="14">
    <location>
        <begin position="143"/>
        <end position="162"/>
    </location>
</feature>
<dbReference type="PANTHER" id="PTHR31201:SF1">
    <property type="entry name" value="GLYCEROPHOSPHOCHOLINE ACYLTRANSFERASE 1"/>
    <property type="match status" value="1"/>
</dbReference>
<dbReference type="EnsemblPlants" id="Pp3c2_27340V3.2">
    <property type="protein sequence ID" value="Pp3c2_27340V3.2"/>
    <property type="gene ID" value="Pp3c2_27340"/>
</dbReference>
<dbReference type="RefSeq" id="XP_024399907.1">
    <property type="nucleotide sequence ID" value="XM_024544139.2"/>
</dbReference>
<reference evidence="16" key="3">
    <citation type="submission" date="2020-12" db="UniProtKB">
        <authorList>
            <consortium name="EnsemblPlants"/>
        </authorList>
    </citation>
    <scope>IDENTIFICATION</scope>
</reference>
<proteinExistence type="inferred from homology"/>
<evidence type="ECO:0000256" key="11">
    <source>
        <dbReference type="ARBA" id="ARBA00023264"/>
    </source>
</evidence>
<evidence type="ECO:0000313" key="16">
    <source>
        <dbReference type="EnsemblPlants" id="Pp3c2_27340V3.1"/>
    </source>
</evidence>
<keyword evidence="10" id="KW-0594">Phospholipid biosynthesis</keyword>
<keyword evidence="4" id="KW-0444">Lipid biosynthesis</keyword>
<dbReference type="OMA" id="WKRRVPT"/>
<keyword evidence="6 14" id="KW-0812">Transmembrane</keyword>
<evidence type="ECO:0000313" key="15">
    <source>
        <dbReference type="EMBL" id="PNR60471.1"/>
    </source>
</evidence>
<feature type="region of interest" description="Disordered" evidence="13">
    <location>
        <begin position="350"/>
        <end position="394"/>
    </location>
</feature>
<evidence type="ECO:0000256" key="4">
    <source>
        <dbReference type="ARBA" id="ARBA00022516"/>
    </source>
</evidence>
<dbReference type="FunCoup" id="A0A2K1L378">
    <property type="interactions" value="394"/>
</dbReference>
<dbReference type="AlphaFoldDB" id="A0A2K1L378"/>